<evidence type="ECO:0008006" key="4">
    <source>
        <dbReference type="Google" id="ProtNLM"/>
    </source>
</evidence>
<protein>
    <recommendedName>
        <fullName evidence="4">Iron transporter</fullName>
    </recommendedName>
</protein>
<feature type="transmembrane region" description="Helical" evidence="1">
    <location>
        <begin position="41"/>
        <end position="65"/>
    </location>
</feature>
<keyword evidence="3" id="KW-1185">Reference proteome</keyword>
<keyword evidence="1" id="KW-1133">Transmembrane helix</keyword>
<gene>
    <name evidence="2" type="ORF">DF947_11325</name>
</gene>
<keyword evidence="1" id="KW-0472">Membrane</keyword>
<reference evidence="3" key="1">
    <citation type="submission" date="2018-05" db="EMBL/GenBank/DDBJ databases">
        <title>Pedobacter paludis sp. nov., isolated from wetland soil.</title>
        <authorList>
            <person name="Zhang Y."/>
        </authorList>
    </citation>
    <scope>NUCLEOTIDE SEQUENCE [LARGE SCALE GENOMIC DNA]</scope>
    <source>
        <strain evidence="3">R-8</strain>
    </source>
</reference>
<name>A0A317EWL3_9SPHI</name>
<keyword evidence="1" id="KW-0812">Transmembrane</keyword>
<comment type="caution">
    <text evidence="2">The sequence shown here is derived from an EMBL/GenBank/DDBJ whole genome shotgun (WGS) entry which is preliminary data.</text>
</comment>
<dbReference type="Proteomes" id="UP000245391">
    <property type="component" value="Unassembled WGS sequence"/>
</dbReference>
<accession>A0A317EWL3</accession>
<feature type="transmembrane region" description="Helical" evidence="1">
    <location>
        <begin position="18"/>
        <end position="35"/>
    </location>
</feature>
<sequence length="103" mass="11791">METKNDYPLYIVSFSRKLALYSFLSGVLITIIYIVTKEDSLMGFGLLYSAIAFFANIIVLLMLFGTMIIHQDYWKDISISILILLANIPAFFICFYLVTQVQS</sequence>
<dbReference type="EMBL" id="QGNY01000004">
    <property type="protein sequence ID" value="PWS31194.1"/>
    <property type="molecule type" value="Genomic_DNA"/>
</dbReference>
<feature type="transmembrane region" description="Helical" evidence="1">
    <location>
        <begin position="77"/>
        <end position="98"/>
    </location>
</feature>
<evidence type="ECO:0000256" key="1">
    <source>
        <dbReference type="SAM" id="Phobius"/>
    </source>
</evidence>
<dbReference type="OrthoDB" id="9874675at2"/>
<proteinExistence type="predicted"/>
<dbReference type="RefSeq" id="WP_109929854.1">
    <property type="nucleotide sequence ID" value="NZ_QGNY01000004.1"/>
</dbReference>
<evidence type="ECO:0000313" key="3">
    <source>
        <dbReference type="Proteomes" id="UP000245391"/>
    </source>
</evidence>
<dbReference type="AlphaFoldDB" id="A0A317EWL3"/>
<organism evidence="2 3">
    <name type="scientific">Pedobacter paludis</name>
    <dbReference type="NCBI Taxonomy" id="2203212"/>
    <lineage>
        <taxon>Bacteria</taxon>
        <taxon>Pseudomonadati</taxon>
        <taxon>Bacteroidota</taxon>
        <taxon>Sphingobacteriia</taxon>
        <taxon>Sphingobacteriales</taxon>
        <taxon>Sphingobacteriaceae</taxon>
        <taxon>Pedobacter</taxon>
    </lineage>
</organism>
<evidence type="ECO:0000313" key="2">
    <source>
        <dbReference type="EMBL" id="PWS31194.1"/>
    </source>
</evidence>